<accession>A0A090RWS6</accession>
<dbReference type="GO" id="GO:0044780">
    <property type="term" value="P:bacterial-type flagellum assembly"/>
    <property type="evidence" value="ECO:0007669"/>
    <property type="project" value="InterPro"/>
</dbReference>
<reference evidence="1 2" key="1">
    <citation type="submission" date="2014-09" db="EMBL/GenBank/DDBJ databases">
        <title>Vibrio maritimus JCM 19235. (C45) whole genome shotgun sequence.</title>
        <authorList>
            <person name="Sawabe T."/>
            <person name="Meirelles P."/>
            <person name="Nakanishi M."/>
            <person name="Sayaka M."/>
            <person name="Hattori M."/>
            <person name="Ohkuma M."/>
        </authorList>
    </citation>
    <scope>NUCLEOTIDE SEQUENCE [LARGE SCALE GENOMIC DNA]</scope>
    <source>
        <strain evidence="2">JCM19235</strain>
    </source>
</reference>
<keyword evidence="2" id="KW-1185">Reference proteome</keyword>
<dbReference type="InterPro" id="IPR036679">
    <property type="entry name" value="FlgN-like_sf"/>
</dbReference>
<comment type="caution">
    <text evidence="1">The sequence shown here is derived from an EMBL/GenBank/DDBJ whole genome shotgun (WGS) entry which is preliminary data.</text>
</comment>
<proteinExistence type="predicted"/>
<dbReference type="EMBL" id="BBMR01000005">
    <property type="protein sequence ID" value="GAL19905.1"/>
    <property type="molecule type" value="Genomic_DNA"/>
</dbReference>
<protein>
    <submittedName>
        <fullName evidence="1">Uncharacterized protein</fullName>
    </submittedName>
</protein>
<dbReference type="SUPFAM" id="SSF140566">
    <property type="entry name" value="FlgN-like"/>
    <property type="match status" value="1"/>
</dbReference>
<dbReference type="STRING" id="990268.JCM19235_4105"/>
<gene>
    <name evidence="1" type="ORF">JCM19235_4105</name>
</gene>
<organism evidence="1 2">
    <name type="scientific">Vibrio maritimus</name>
    <dbReference type="NCBI Taxonomy" id="990268"/>
    <lineage>
        <taxon>Bacteria</taxon>
        <taxon>Pseudomonadati</taxon>
        <taxon>Pseudomonadota</taxon>
        <taxon>Gammaproteobacteria</taxon>
        <taxon>Vibrionales</taxon>
        <taxon>Vibrionaceae</taxon>
        <taxon>Vibrio</taxon>
    </lineage>
</organism>
<sequence length="139" mass="16040">MENRKVIVGYLHYGQVIFRLSQLLSERLDEIRLAILKGEYHSLETLNDAILSLSYQMAEADTKRFSLAKHLGCTERQYAKVIQRRLKGEALKRVTEIDSKIECSVHLCKHKLARQGRLMVMQHDAMEEAMGAQQLKINV</sequence>
<dbReference type="Proteomes" id="UP000029228">
    <property type="component" value="Unassembled WGS sequence"/>
</dbReference>
<evidence type="ECO:0000313" key="1">
    <source>
        <dbReference type="EMBL" id="GAL19905.1"/>
    </source>
</evidence>
<dbReference type="AlphaFoldDB" id="A0A090RWS6"/>
<name>A0A090RWS6_9VIBR</name>
<evidence type="ECO:0000313" key="2">
    <source>
        <dbReference type="Proteomes" id="UP000029228"/>
    </source>
</evidence>
<reference evidence="1 2" key="2">
    <citation type="submission" date="2014-09" db="EMBL/GenBank/DDBJ databases">
        <authorList>
            <consortium name="NBRP consortium"/>
            <person name="Sawabe T."/>
            <person name="Meirelles P."/>
            <person name="Nakanishi M."/>
            <person name="Sayaka M."/>
            <person name="Hattori M."/>
            <person name="Ohkuma M."/>
        </authorList>
    </citation>
    <scope>NUCLEOTIDE SEQUENCE [LARGE SCALE GENOMIC DNA]</scope>
    <source>
        <strain evidence="2">JCM19235</strain>
    </source>
</reference>
<dbReference type="OrthoDB" id="5871198at2"/>